<gene>
    <name evidence="1" type="ORF">FIBSPDRAFT_272592</name>
</gene>
<dbReference type="Proteomes" id="UP000076532">
    <property type="component" value="Unassembled WGS sequence"/>
</dbReference>
<name>A0A165WT78_9AGAM</name>
<evidence type="ECO:0000313" key="2">
    <source>
        <dbReference type="Proteomes" id="UP000076532"/>
    </source>
</evidence>
<organism evidence="1 2">
    <name type="scientific">Athelia psychrophila</name>
    <dbReference type="NCBI Taxonomy" id="1759441"/>
    <lineage>
        <taxon>Eukaryota</taxon>
        <taxon>Fungi</taxon>
        <taxon>Dikarya</taxon>
        <taxon>Basidiomycota</taxon>
        <taxon>Agaricomycotina</taxon>
        <taxon>Agaricomycetes</taxon>
        <taxon>Agaricomycetidae</taxon>
        <taxon>Atheliales</taxon>
        <taxon>Atheliaceae</taxon>
        <taxon>Athelia</taxon>
    </lineage>
</organism>
<keyword evidence="2" id="KW-1185">Reference proteome</keyword>
<evidence type="ECO:0000313" key="1">
    <source>
        <dbReference type="EMBL" id="KZP07891.1"/>
    </source>
</evidence>
<protein>
    <submittedName>
        <fullName evidence="1">Uncharacterized protein</fullName>
    </submittedName>
</protein>
<accession>A0A165WT78</accession>
<dbReference type="AlphaFoldDB" id="A0A165WT78"/>
<reference evidence="1 2" key="1">
    <citation type="journal article" date="2016" name="Mol. Biol. Evol.">
        <title>Comparative Genomics of Early-Diverging Mushroom-Forming Fungi Provides Insights into the Origins of Lignocellulose Decay Capabilities.</title>
        <authorList>
            <person name="Nagy L.G."/>
            <person name="Riley R."/>
            <person name="Tritt A."/>
            <person name="Adam C."/>
            <person name="Daum C."/>
            <person name="Floudas D."/>
            <person name="Sun H."/>
            <person name="Yadav J.S."/>
            <person name="Pangilinan J."/>
            <person name="Larsson K.H."/>
            <person name="Matsuura K."/>
            <person name="Barry K."/>
            <person name="Labutti K."/>
            <person name="Kuo R."/>
            <person name="Ohm R.A."/>
            <person name="Bhattacharya S.S."/>
            <person name="Shirouzu T."/>
            <person name="Yoshinaga Y."/>
            <person name="Martin F.M."/>
            <person name="Grigoriev I.V."/>
            <person name="Hibbett D.S."/>
        </authorList>
    </citation>
    <scope>NUCLEOTIDE SEQUENCE [LARGE SCALE GENOMIC DNA]</scope>
    <source>
        <strain evidence="1 2">CBS 109695</strain>
    </source>
</reference>
<sequence>MYLPRAAGRGKRPAFPYHILQLQLALVQRAAMTIGPRCRALVSWRALCASRTMESDIHAPFPLCRNQKRCDNSCFQCTNTLPCCWTSDVKNIVAASRYIQEAFQQTRVGTATEVR</sequence>
<dbReference type="EMBL" id="KV417737">
    <property type="protein sequence ID" value="KZP07891.1"/>
    <property type="molecule type" value="Genomic_DNA"/>
</dbReference>
<proteinExistence type="predicted"/>